<dbReference type="PROSITE" id="PS51257">
    <property type="entry name" value="PROKAR_LIPOPROTEIN"/>
    <property type="match status" value="1"/>
</dbReference>
<gene>
    <name evidence="1" type="ORF">NCTC10296_00885</name>
</gene>
<keyword evidence="2" id="KW-1185">Reference proteome</keyword>
<proteinExistence type="predicted"/>
<dbReference type="OrthoDB" id="8752321at2"/>
<dbReference type="PANTHER" id="PTHR37625">
    <property type="entry name" value="OUTER MEMBRANE LIPOPROTEIN-RELATED"/>
    <property type="match status" value="1"/>
</dbReference>
<evidence type="ECO:0000313" key="1">
    <source>
        <dbReference type="EMBL" id="VEF00499.1"/>
    </source>
</evidence>
<dbReference type="AlphaFoldDB" id="A0A1X3CSY7"/>
<dbReference type="Gene3D" id="2.60.40.4150">
    <property type="entry name" value="Type VI secretion system, lipoprotein SciN"/>
    <property type="match status" value="1"/>
</dbReference>
<dbReference type="Proteomes" id="UP000279284">
    <property type="component" value="Chromosome"/>
</dbReference>
<dbReference type="STRING" id="493.BWD07_10820"/>
<dbReference type="InterPro" id="IPR017734">
    <property type="entry name" value="T6SS_SciN"/>
</dbReference>
<dbReference type="InterPro" id="IPR038706">
    <property type="entry name" value="Type_VI_SciN-like_sf"/>
</dbReference>
<dbReference type="PANTHER" id="PTHR37625:SF4">
    <property type="entry name" value="OUTER MEMBRANE LIPOPROTEIN"/>
    <property type="match status" value="1"/>
</dbReference>
<accession>A0A1X3CSY7</accession>
<dbReference type="RefSeq" id="WP_085417425.1">
    <property type="nucleotide sequence ID" value="NZ_CAUJPY010000061.1"/>
</dbReference>
<name>A0A1X3CSY7_9NEIS</name>
<dbReference type="NCBIfam" id="TIGR03352">
    <property type="entry name" value="VI_chp_3"/>
    <property type="match status" value="1"/>
</dbReference>
<evidence type="ECO:0000313" key="2">
    <source>
        <dbReference type="Proteomes" id="UP000279284"/>
    </source>
</evidence>
<dbReference type="EMBL" id="LR134313">
    <property type="protein sequence ID" value="VEF00499.1"/>
    <property type="molecule type" value="Genomic_DNA"/>
</dbReference>
<protein>
    <submittedName>
        <fullName evidence="1">Uncharacterized protein conserved in bacteria</fullName>
    </submittedName>
</protein>
<sequence>MKISVKLIIKILLIFSLPLLALAGCGTWQSVKDGTVNVTRNVFYSKLKTLKIDLIARHALNQNERGQSLSTVVRIYQLQDKQKFESALYRDLLNQDKTTLGDDLLEDKEVIIRPGEAIAVDSEIHKDMDYVGVVVFFNRTDDEQDWKMLIPKKELSNKKSLPIELVDRKLLKINKKEK</sequence>
<organism evidence="1 2">
    <name type="scientific">Neisseria canis</name>
    <dbReference type="NCBI Taxonomy" id="493"/>
    <lineage>
        <taxon>Bacteria</taxon>
        <taxon>Pseudomonadati</taxon>
        <taxon>Pseudomonadota</taxon>
        <taxon>Betaproteobacteria</taxon>
        <taxon>Neisseriales</taxon>
        <taxon>Neisseriaceae</taxon>
        <taxon>Neisseria</taxon>
    </lineage>
</organism>
<dbReference type="KEGG" id="nci:NCTC10296_00885"/>
<dbReference type="Pfam" id="PF12790">
    <property type="entry name" value="T6SS-SciN"/>
    <property type="match status" value="1"/>
</dbReference>
<reference evidence="1 2" key="1">
    <citation type="submission" date="2018-12" db="EMBL/GenBank/DDBJ databases">
        <authorList>
            <consortium name="Pathogen Informatics"/>
        </authorList>
    </citation>
    <scope>NUCLEOTIDE SEQUENCE [LARGE SCALE GENOMIC DNA]</scope>
    <source>
        <strain evidence="1 2">NCTC10296</strain>
    </source>
</reference>